<feature type="compositionally biased region" description="Polar residues" evidence="9">
    <location>
        <begin position="465"/>
        <end position="480"/>
    </location>
</feature>
<feature type="compositionally biased region" description="Polar residues" evidence="9">
    <location>
        <begin position="196"/>
        <end position="207"/>
    </location>
</feature>
<dbReference type="GO" id="GO:0000974">
    <property type="term" value="C:Prp19 complex"/>
    <property type="evidence" value="ECO:0007669"/>
    <property type="project" value="TreeGrafter"/>
</dbReference>
<evidence type="ECO:0000256" key="1">
    <source>
        <dbReference type="ARBA" id="ARBA00004123"/>
    </source>
</evidence>
<dbReference type="EMBL" id="PQFF01000572">
    <property type="protein sequence ID" value="RHZ44456.1"/>
    <property type="molecule type" value="Genomic_DNA"/>
</dbReference>
<feature type="compositionally biased region" description="Basic and acidic residues" evidence="9">
    <location>
        <begin position="452"/>
        <end position="463"/>
    </location>
</feature>
<dbReference type="AlphaFoldDB" id="A0A397G543"/>
<feature type="region of interest" description="Disordered" evidence="9">
    <location>
        <begin position="581"/>
        <end position="616"/>
    </location>
</feature>
<feature type="compositionally biased region" description="Polar residues" evidence="9">
    <location>
        <begin position="441"/>
        <end position="450"/>
    </location>
</feature>
<dbReference type="InterPro" id="IPR017956">
    <property type="entry name" value="AT_hook_DNA-bd_motif"/>
</dbReference>
<organism evidence="10 11">
    <name type="scientific">Diversispora epigaea</name>
    <dbReference type="NCBI Taxonomy" id="1348612"/>
    <lineage>
        <taxon>Eukaryota</taxon>
        <taxon>Fungi</taxon>
        <taxon>Fungi incertae sedis</taxon>
        <taxon>Mucoromycota</taxon>
        <taxon>Glomeromycotina</taxon>
        <taxon>Glomeromycetes</taxon>
        <taxon>Diversisporales</taxon>
        <taxon>Diversisporaceae</taxon>
        <taxon>Diversispora</taxon>
    </lineage>
</organism>
<dbReference type="GO" id="GO:0006397">
    <property type="term" value="P:mRNA processing"/>
    <property type="evidence" value="ECO:0007669"/>
    <property type="project" value="UniProtKB-KW"/>
</dbReference>
<keyword evidence="11" id="KW-1185">Reference proteome</keyword>
<sequence length="788" mass="89980">MPPKRKPTSETSQASNSKKHKLVENINDVKEAGSVPTMENIVKKRGRKPKANKEAQEPVVAENSSNPEGTASLSMQTSDNAAPEKSVTKPRKPRAKKQVQEIHHDPLSIENLLIHPHQEQKTGPVISDVSTVPEVVNEKKPRKPRTKKQPHSGPLAIDNLLIHTSQEPESVPVIQDSTDALKKPIMVRNENHSLEESINQEVDTSSKPPEIVTIPQELPVKKSRKPRTKKQEIPIEHPNAGNAISSVQSDTPDNFIANSSIHQITNIQIKPTESNEILEINNPKDTSLEKEKEDVNAQNTHVDEPGRKVPTKRGRPRKVDTKGSVNENDGLVGNTEDVSPKSPNPKRGRPRKEKPSEILPDGNGPESPINIVIKENDESTQKASSKRGRPRKMKQSETVPKEEHLVKPPATNIIEEKKDEEIRSLETPKKRRGRPKKENIKLTQDITSESVLPHEDKTEEVKKASLTTQQPDIKSGGSQPYFGNSLEVLASVSLNAKEQNQEKIPEAAKEVTEQTIINDRGQNEEKEKVKEKGKKLGEIMEEKVVKDEASSDDDSEQDSPVELTSSEIMKKRFDTLQKLRERRDQAEQINRKETYEEHQRKKINTKETIRNDRKREEAEKLLARKEAEEKGEDYERKQFWNYSVEEVEKWEKKQERKHKHADIEFTDYNQVARKKYKKMINNITPDRALYNEQKAASMSSNVFYRDANSLQYAGVENSPSKEAVDRLTEDVNNQISKREKFSRQKPINDDDDITYINERNRRFNDKIGRFYDKFTQETRENFERGTAL</sequence>
<dbReference type="PRINTS" id="PR00929">
    <property type="entry name" value="ATHOOK"/>
</dbReference>
<evidence type="ECO:0000256" key="7">
    <source>
        <dbReference type="ARBA" id="ARBA00023187"/>
    </source>
</evidence>
<comment type="subcellular location">
    <subcellularLocation>
        <location evidence="1">Nucleus</location>
    </subcellularLocation>
</comment>
<feature type="region of interest" description="Disordered" evidence="9">
    <location>
        <begin position="191"/>
        <end position="210"/>
    </location>
</feature>
<feature type="compositionally biased region" description="Basic and acidic residues" evidence="9">
    <location>
        <begin position="286"/>
        <end position="307"/>
    </location>
</feature>
<feature type="region of interest" description="Disordered" evidence="9">
    <location>
        <begin position="1"/>
        <end position="100"/>
    </location>
</feature>
<dbReference type="OrthoDB" id="199717at2759"/>
<name>A0A397G543_9GLOM</name>
<evidence type="ECO:0000256" key="8">
    <source>
        <dbReference type="ARBA" id="ARBA00023242"/>
    </source>
</evidence>
<feature type="compositionally biased region" description="Basic and acidic residues" evidence="9">
    <location>
        <begin position="521"/>
        <end position="549"/>
    </location>
</feature>
<dbReference type="GO" id="GO:0003677">
    <property type="term" value="F:DNA binding"/>
    <property type="evidence" value="ECO:0007669"/>
    <property type="project" value="InterPro"/>
</dbReference>
<evidence type="ECO:0000256" key="2">
    <source>
        <dbReference type="ARBA" id="ARBA00010028"/>
    </source>
</evidence>
<protein>
    <recommendedName>
        <fullName evidence="4">Pre-mRNA-splicing factor SYF2</fullName>
    </recommendedName>
    <alternativeName>
        <fullName evidence="3">Pre-mRNA-splicing factor syf2</fullName>
    </alternativeName>
</protein>
<evidence type="ECO:0000256" key="5">
    <source>
        <dbReference type="ARBA" id="ARBA00022664"/>
    </source>
</evidence>
<accession>A0A397G543</accession>
<evidence type="ECO:0000256" key="6">
    <source>
        <dbReference type="ARBA" id="ARBA00022728"/>
    </source>
</evidence>
<evidence type="ECO:0000313" key="10">
    <source>
        <dbReference type="EMBL" id="RHZ44456.1"/>
    </source>
</evidence>
<comment type="similarity">
    <text evidence="2">Belongs to the SYF2 family.</text>
</comment>
<feature type="compositionally biased region" description="Basic residues" evidence="9">
    <location>
        <begin position="384"/>
        <end position="393"/>
    </location>
</feature>
<feature type="compositionally biased region" description="Basic and acidic residues" evidence="9">
    <location>
        <begin position="414"/>
        <end position="428"/>
    </location>
</feature>
<feature type="region of interest" description="Disordered" evidence="9">
    <location>
        <begin position="120"/>
        <end position="154"/>
    </location>
</feature>
<feature type="compositionally biased region" description="Polar residues" evidence="9">
    <location>
        <begin position="242"/>
        <end position="275"/>
    </location>
</feature>
<dbReference type="PANTHER" id="PTHR13264">
    <property type="entry name" value="GCIP-INTERACTING PROTEIN P29"/>
    <property type="match status" value="1"/>
</dbReference>
<keyword evidence="8" id="KW-0539">Nucleus</keyword>
<dbReference type="SMART" id="SM00384">
    <property type="entry name" value="AT_hook"/>
    <property type="match status" value="5"/>
</dbReference>
<feature type="compositionally biased region" description="Basic and acidic residues" evidence="9">
    <location>
        <begin position="500"/>
        <end position="512"/>
    </location>
</feature>
<keyword evidence="5" id="KW-0507">mRNA processing</keyword>
<gene>
    <name evidence="10" type="ORF">Glove_724g5</name>
</gene>
<evidence type="ECO:0000256" key="4">
    <source>
        <dbReference type="ARBA" id="ARBA00014745"/>
    </source>
</evidence>
<keyword evidence="6" id="KW-0747">Spliceosome</keyword>
<dbReference type="PANTHER" id="PTHR13264:SF5">
    <property type="entry name" value="PRE-MRNA-SPLICING FACTOR SYF2"/>
    <property type="match status" value="1"/>
</dbReference>
<evidence type="ECO:0000313" key="11">
    <source>
        <dbReference type="Proteomes" id="UP000266861"/>
    </source>
</evidence>
<reference evidence="10 11" key="1">
    <citation type="submission" date="2018-08" db="EMBL/GenBank/DDBJ databases">
        <title>Genome and evolution of the arbuscular mycorrhizal fungus Diversispora epigaea (formerly Glomus versiforme) and its bacterial endosymbionts.</title>
        <authorList>
            <person name="Sun X."/>
            <person name="Fei Z."/>
            <person name="Harrison M."/>
        </authorList>
    </citation>
    <scope>NUCLEOTIDE SEQUENCE [LARGE SCALE GENOMIC DNA]</scope>
    <source>
        <strain evidence="10 11">IT104</strain>
    </source>
</reference>
<feature type="compositionally biased region" description="Polar residues" evidence="9">
    <location>
        <begin position="62"/>
        <end position="80"/>
    </location>
</feature>
<proteinExistence type="inferred from homology"/>
<feature type="compositionally biased region" description="Acidic residues" evidence="9">
    <location>
        <begin position="550"/>
        <end position="559"/>
    </location>
</feature>
<feature type="compositionally biased region" description="Basic residues" evidence="9">
    <location>
        <begin position="140"/>
        <end position="150"/>
    </location>
</feature>
<dbReference type="GO" id="GO:0008380">
    <property type="term" value="P:RNA splicing"/>
    <property type="evidence" value="ECO:0007669"/>
    <property type="project" value="UniProtKB-KW"/>
</dbReference>
<feature type="region of interest" description="Disordered" evidence="9">
    <location>
        <begin position="500"/>
        <end position="569"/>
    </location>
</feature>
<dbReference type="GO" id="GO:0071013">
    <property type="term" value="C:catalytic step 2 spliceosome"/>
    <property type="evidence" value="ECO:0007669"/>
    <property type="project" value="TreeGrafter"/>
</dbReference>
<evidence type="ECO:0000256" key="9">
    <source>
        <dbReference type="SAM" id="MobiDB-lite"/>
    </source>
</evidence>
<feature type="region of interest" description="Disordered" evidence="9">
    <location>
        <begin position="218"/>
        <end position="480"/>
    </location>
</feature>
<feature type="compositionally biased region" description="Basic residues" evidence="9">
    <location>
        <begin position="88"/>
        <end position="97"/>
    </location>
</feature>
<evidence type="ECO:0000256" key="3">
    <source>
        <dbReference type="ARBA" id="ARBA00013557"/>
    </source>
</evidence>
<comment type="caution">
    <text evidence="10">The sequence shown here is derived from an EMBL/GenBank/DDBJ whole genome shotgun (WGS) entry which is preliminary data.</text>
</comment>
<dbReference type="Pfam" id="PF08231">
    <property type="entry name" value="SYF2"/>
    <property type="match status" value="1"/>
</dbReference>
<keyword evidence="7" id="KW-0508">mRNA splicing</keyword>
<dbReference type="GO" id="GO:0071014">
    <property type="term" value="C:post-mRNA release spliceosomal complex"/>
    <property type="evidence" value="ECO:0007669"/>
    <property type="project" value="TreeGrafter"/>
</dbReference>
<dbReference type="InterPro" id="IPR013260">
    <property type="entry name" value="mRNA_splic_SYF2"/>
</dbReference>
<dbReference type="Proteomes" id="UP000266861">
    <property type="component" value="Unassembled WGS sequence"/>
</dbReference>
<dbReference type="STRING" id="1348612.A0A397G543"/>